<evidence type="ECO:0000259" key="1">
    <source>
        <dbReference type="Pfam" id="PF18962"/>
    </source>
</evidence>
<accession>A0ABY4XFE0</accession>
<dbReference type="RefSeq" id="WP_235162594.1">
    <property type="nucleotide sequence ID" value="NZ_CP098805.1"/>
</dbReference>
<keyword evidence="3" id="KW-1185">Reference proteome</keyword>
<reference evidence="2" key="1">
    <citation type="submission" date="2022-06" db="EMBL/GenBank/DDBJ databases">
        <title>Novel species in genus Dyadobacter.</title>
        <authorList>
            <person name="Ma C."/>
        </authorList>
    </citation>
    <scope>NUCLEOTIDE SEQUENCE</scope>
    <source>
        <strain evidence="2">CY22</strain>
    </source>
</reference>
<dbReference type="EMBL" id="CP098805">
    <property type="protein sequence ID" value="USJ29105.1"/>
    <property type="molecule type" value="Genomic_DNA"/>
</dbReference>
<sequence length="124" mass="14182">MKRTYLTLVVSFVALLSVSEGIAQKRQDKPVVFDKRVVFHLPDYPKNEINLFPNPAITRVNVRFPKRLAGMNCEVFDQAGSRCVKKQLRPGDSIDVSNLQTGTYIVRFTKGKEHYSQKLIVQDQ</sequence>
<proteinExistence type="predicted"/>
<evidence type="ECO:0000313" key="3">
    <source>
        <dbReference type="Proteomes" id="UP001055420"/>
    </source>
</evidence>
<dbReference type="InterPro" id="IPR026444">
    <property type="entry name" value="Secre_tail"/>
</dbReference>
<name>A0ABY4XFE0_9BACT</name>
<gene>
    <name evidence="2" type="ORF">NFI80_14600</name>
</gene>
<dbReference type="Pfam" id="PF18962">
    <property type="entry name" value="Por_Secre_tail"/>
    <property type="match status" value="1"/>
</dbReference>
<dbReference type="Proteomes" id="UP001055420">
    <property type="component" value="Chromosome"/>
</dbReference>
<feature type="domain" description="Secretion system C-terminal sorting" evidence="1">
    <location>
        <begin position="51"/>
        <end position="121"/>
    </location>
</feature>
<dbReference type="NCBIfam" id="TIGR04183">
    <property type="entry name" value="Por_Secre_tail"/>
    <property type="match status" value="1"/>
</dbReference>
<evidence type="ECO:0000313" key="2">
    <source>
        <dbReference type="EMBL" id="USJ29105.1"/>
    </source>
</evidence>
<organism evidence="2 3">
    <name type="scientific">Dyadobacter chenhuakuii</name>
    <dbReference type="NCBI Taxonomy" id="2909339"/>
    <lineage>
        <taxon>Bacteria</taxon>
        <taxon>Pseudomonadati</taxon>
        <taxon>Bacteroidota</taxon>
        <taxon>Cytophagia</taxon>
        <taxon>Cytophagales</taxon>
        <taxon>Spirosomataceae</taxon>
        <taxon>Dyadobacter</taxon>
    </lineage>
</organism>
<protein>
    <submittedName>
        <fullName evidence="2">T9SS type A sorting domain-containing protein</fullName>
    </submittedName>
</protein>